<dbReference type="PROSITE" id="PS00092">
    <property type="entry name" value="N6_MTASE"/>
    <property type="match status" value="1"/>
</dbReference>
<evidence type="ECO:0000256" key="4">
    <source>
        <dbReference type="ARBA" id="ARBA00022691"/>
    </source>
</evidence>
<dbReference type="GO" id="GO:0032259">
    <property type="term" value="P:methylation"/>
    <property type="evidence" value="ECO:0007669"/>
    <property type="project" value="UniProtKB-KW"/>
</dbReference>
<sequence length="444" mass="48433">MTDQPEVYGLTWPGKRAAAASAEEPTTATLQALAGESVDPRSTANLFIAGDNLEALKLLRTSHAGQVKLIYVDPPYNTGSEFIYADKFAGHAAWLSMMYPRLLLARDLLREDGVGFVSIDGNQVAQLQILLAEVFGEENVVATIVWVSNLKGRQLGDGGPAGTHEYILCFARDRKRIGAFRGSAAELKALMPAVYKGPAYEVKEDAKGPYVTKNELYNTNSKFNDRTAPSMVFRIHYNPSTAEVRITDLDDETTYPGFLVAMPHPNARPGLAWHAWRWSRAKILAEHDELEFEVTGETFRVRTKIRDVDGMTLKDLVIGPSTATAQTDLEELGLRRAFETPKPVALLELLIGACTSGDDLVLDFFAGSATTAHAVLARNHRDGGGRRFVMVQLDEECASTSAAAEEGFATIDAIGRERVRRAGAALRADGFAGDVGFKALRVRS</sequence>
<keyword evidence="3 6" id="KW-0808">Transferase</keyword>
<evidence type="ECO:0000256" key="2">
    <source>
        <dbReference type="ARBA" id="ARBA00022603"/>
    </source>
</evidence>
<dbReference type="PRINTS" id="PR00506">
    <property type="entry name" value="D21N6MTFRASE"/>
</dbReference>
<dbReference type="GO" id="GO:0008170">
    <property type="term" value="F:N-methyltransferase activity"/>
    <property type="evidence" value="ECO:0007669"/>
    <property type="project" value="InterPro"/>
</dbReference>
<comment type="similarity">
    <text evidence="1">Belongs to the N(4)/N(6)-methyltransferase family.</text>
</comment>
<dbReference type="PIRSF" id="PIRSF015855">
    <property type="entry name" value="TypeIII_Mtase_mKpnI"/>
    <property type="match status" value="1"/>
</dbReference>
<evidence type="ECO:0000256" key="1">
    <source>
        <dbReference type="ARBA" id="ARBA00006594"/>
    </source>
</evidence>
<dbReference type="Proteomes" id="UP000267128">
    <property type="component" value="Unassembled WGS sequence"/>
</dbReference>
<reference evidence="6 7" key="1">
    <citation type="submission" date="2018-11" db="EMBL/GenBank/DDBJ databases">
        <authorList>
            <person name="Li F."/>
        </authorList>
    </citation>
    <scope>NUCLEOTIDE SEQUENCE [LARGE SCALE GENOMIC DNA]</scope>
    <source>
        <strain evidence="6 7">Gsoil 097</strain>
    </source>
</reference>
<evidence type="ECO:0000259" key="5">
    <source>
        <dbReference type="Pfam" id="PF01555"/>
    </source>
</evidence>
<dbReference type="InterPro" id="IPR002052">
    <property type="entry name" value="DNA_methylase_N6_adenine_CS"/>
</dbReference>
<evidence type="ECO:0000256" key="3">
    <source>
        <dbReference type="ARBA" id="ARBA00022679"/>
    </source>
</evidence>
<gene>
    <name evidence="6" type="ORF">EFK50_05250</name>
</gene>
<comment type="caution">
    <text evidence="6">The sequence shown here is derived from an EMBL/GenBank/DDBJ whole genome shotgun (WGS) entry which is preliminary data.</text>
</comment>
<dbReference type="Gene3D" id="3.40.50.150">
    <property type="entry name" value="Vaccinia Virus protein VP39"/>
    <property type="match status" value="1"/>
</dbReference>
<dbReference type="GO" id="GO:0003677">
    <property type="term" value="F:DNA binding"/>
    <property type="evidence" value="ECO:0007669"/>
    <property type="project" value="InterPro"/>
</dbReference>
<organism evidence="6 7">
    <name type="scientific">Nocardioides marmoriginsengisoli</name>
    <dbReference type="NCBI Taxonomy" id="661483"/>
    <lineage>
        <taxon>Bacteria</taxon>
        <taxon>Bacillati</taxon>
        <taxon>Actinomycetota</taxon>
        <taxon>Actinomycetes</taxon>
        <taxon>Propionibacteriales</taxon>
        <taxon>Nocardioidaceae</taxon>
        <taxon>Nocardioides</taxon>
    </lineage>
</organism>
<evidence type="ECO:0000313" key="7">
    <source>
        <dbReference type="Proteomes" id="UP000267128"/>
    </source>
</evidence>
<proteinExistence type="inferred from homology"/>
<feature type="domain" description="DNA methylase N-4/N-6" evidence="5">
    <location>
        <begin position="67"/>
        <end position="398"/>
    </location>
</feature>
<name>A0A3N0CQR2_9ACTN</name>
<keyword evidence="4" id="KW-0949">S-adenosyl-L-methionine</keyword>
<dbReference type="OrthoDB" id="9773060at2"/>
<protein>
    <submittedName>
        <fullName evidence="6">Site-specific DNA-methyltransferase</fullName>
    </submittedName>
</protein>
<dbReference type="RefSeq" id="WP_123226469.1">
    <property type="nucleotide sequence ID" value="NZ_RJSE01000003.1"/>
</dbReference>
<dbReference type="InterPro" id="IPR002295">
    <property type="entry name" value="N4/N6-MTase_EcoPI_Mod-like"/>
</dbReference>
<dbReference type="AlphaFoldDB" id="A0A3N0CQR2"/>
<dbReference type="EMBL" id="RJSE01000003">
    <property type="protein sequence ID" value="RNL65366.1"/>
    <property type="molecule type" value="Genomic_DNA"/>
</dbReference>
<evidence type="ECO:0000313" key="6">
    <source>
        <dbReference type="EMBL" id="RNL65366.1"/>
    </source>
</evidence>
<dbReference type="Pfam" id="PF01555">
    <property type="entry name" value="N6_N4_Mtase"/>
    <property type="match status" value="1"/>
</dbReference>
<accession>A0A3N0CQR2</accession>
<dbReference type="InterPro" id="IPR002941">
    <property type="entry name" value="DNA_methylase_N4/N6"/>
</dbReference>
<keyword evidence="2 6" id="KW-0489">Methyltransferase</keyword>
<keyword evidence="7" id="KW-1185">Reference proteome</keyword>
<dbReference type="InterPro" id="IPR029063">
    <property type="entry name" value="SAM-dependent_MTases_sf"/>
</dbReference>
<dbReference type="SUPFAM" id="SSF53335">
    <property type="entry name" value="S-adenosyl-L-methionine-dependent methyltransferases"/>
    <property type="match status" value="1"/>
</dbReference>